<accession>A0AAJ1ICJ3</accession>
<dbReference type="Pfam" id="PF13545">
    <property type="entry name" value="HTH_Crp_2"/>
    <property type="match status" value="1"/>
</dbReference>
<dbReference type="Gene3D" id="3.40.50.1360">
    <property type="match status" value="1"/>
</dbReference>
<keyword evidence="4" id="KW-0804">Transcription</keyword>
<reference evidence="6 7" key="1">
    <citation type="submission" date="2022-12" db="EMBL/GenBank/DDBJ databases">
        <title>Metagenome assembled genome from gulf of manar.</title>
        <authorList>
            <person name="Kohli P."/>
            <person name="Pk S."/>
            <person name="Venkata Ramana C."/>
            <person name="Sasikala C."/>
        </authorList>
    </citation>
    <scope>NUCLEOTIDE SEQUENCE [LARGE SCALE GENOMIC DNA]</scope>
    <source>
        <strain evidence="6">JB008</strain>
    </source>
</reference>
<dbReference type="PANTHER" id="PTHR34294:SF1">
    <property type="entry name" value="TRANSCRIPTIONAL REGULATOR LSRR"/>
    <property type="match status" value="1"/>
</dbReference>
<feature type="domain" description="HTH crp-type" evidence="5">
    <location>
        <begin position="1"/>
        <end position="83"/>
    </location>
</feature>
<dbReference type="GO" id="GO:0006355">
    <property type="term" value="P:regulation of DNA-templated transcription"/>
    <property type="evidence" value="ECO:0007669"/>
    <property type="project" value="InterPro"/>
</dbReference>
<dbReference type="PANTHER" id="PTHR34294">
    <property type="entry name" value="TRANSCRIPTIONAL REGULATOR-RELATED"/>
    <property type="match status" value="1"/>
</dbReference>
<dbReference type="Proteomes" id="UP001221217">
    <property type="component" value="Unassembled WGS sequence"/>
</dbReference>
<dbReference type="InterPro" id="IPR012318">
    <property type="entry name" value="HTH_CRP"/>
</dbReference>
<dbReference type="GO" id="GO:0030246">
    <property type="term" value="F:carbohydrate binding"/>
    <property type="evidence" value="ECO:0007669"/>
    <property type="project" value="InterPro"/>
</dbReference>
<dbReference type="Gene3D" id="1.10.10.60">
    <property type="entry name" value="Homeodomain-like"/>
    <property type="match status" value="1"/>
</dbReference>
<protein>
    <submittedName>
        <fullName evidence="6">Sugar-binding transcriptional regulator</fullName>
    </submittedName>
</protein>
<keyword evidence="2" id="KW-0805">Transcription regulation</keyword>
<dbReference type="GO" id="GO:0003677">
    <property type="term" value="F:DNA binding"/>
    <property type="evidence" value="ECO:0007669"/>
    <property type="project" value="UniProtKB-KW"/>
</dbReference>
<evidence type="ECO:0000313" key="6">
    <source>
        <dbReference type="EMBL" id="MDC7226798.1"/>
    </source>
</evidence>
<dbReference type="InterPro" id="IPR009057">
    <property type="entry name" value="Homeodomain-like_sf"/>
</dbReference>
<comment type="caution">
    <text evidence="6">The sequence shown here is derived from an EMBL/GenBank/DDBJ whole genome shotgun (WGS) entry which is preliminary data.</text>
</comment>
<dbReference type="PROSITE" id="PS51063">
    <property type="entry name" value="HTH_CRP_2"/>
    <property type="match status" value="1"/>
</dbReference>
<evidence type="ECO:0000313" key="7">
    <source>
        <dbReference type="Proteomes" id="UP001221217"/>
    </source>
</evidence>
<dbReference type="Pfam" id="PF04198">
    <property type="entry name" value="Sugar-bind"/>
    <property type="match status" value="1"/>
</dbReference>
<evidence type="ECO:0000256" key="3">
    <source>
        <dbReference type="ARBA" id="ARBA00023125"/>
    </source>
</evidence>
<sequence>MQRSRDFLVELARRYYIDEISQQEIAREYNLSRPTVSNILKQCREEGIVEIRIRESSAFSRGLSDRLRDRFGIREAVIVPSNEDSAAVLSRAGAEAAAFASSAIKDGMKVGVAWGTSLFQMVHQMKHLNVVDIEVVQLMGGLGASNPQYDGADLARELSKLLNARYYPLQCPVLVKNIEVKEMLIAENGIRETLQRTSDLDIAFVGLSSNDPDKSALVKAGFLSYDEAEDTLRAGAVGHMCGYSYGAEGNMLALPVNYRIIGIEFDNFLNIPERVGIACGAEKADAIKAALTGGLITTLITDETAALRILS</sequence>
<dbReference type="AlphaFoldDB" id="A0AAJ1ICJ3"/>
<evidence type="ECO:0000259" key="5">
    <source>
        <dbReference type="PROSITE" id="PS51063"/>
    </source>
</evidence>
<dbReference type="SUPFAM" id="SSF46689">
    <property type="entry name" value="Homeodomain-like"/>
    <property type="match status" value="1"/>
</dbReference>
<evidence type="ECO:0000256" key="4">
    <source>
        <dbReference type="ARBA" id="ARBA00023163"/>
    </source>
</evidence>
<dbReference type="EMBL" id="JAQQAL010000017">
    <property type="protein sequence ID" value="MDC7226798.1"/>
    <property type="molecule type" value="Genomic_DNA"/>
</dbReference>
<keyword evidence="3" id="KW-0238">DNA-binding</keyword>
<evidence type="ECO:0000256" key="2">
    <source>
        <dbReference type="ARBA" id="ARBA00023015"/>
    </source>
</evidence>
<dbReference type="InterPro" id="IPR007324">
    <property type="entry name" value="Sugar-bd_dom_put"/>
</dbReference>
<dbReference type="SUPFAM" id="SSF100950">
    <property type="entry name" value="NagB/RpiA/CoA transferase-like"/>
    <property type="match status" value="1"/>
</dbReference>
<gene>
    <name evidence="6" type="ORF">PQJ61_08530</name>
</gene>
<dbReference type="InterPro" id="IPR037171">
    <property type="entry name" value="NagB/RpiA_transferase-like"/>
</dbReference>
<organism evidence="6 7">
    <name type="scientific">Candidatus Thalassospirochaeta sargassi</name>
    <dbReference type="NCBI Taxonomy" id="3119039"/>
    <lineage>
        <taxon>Bacteria</taxon>
        <taxon>Pseudomonadati</taxon>
        <taxon>Spirochaetota</taxon>
        <taxon>Spirochaetia</taxon>
        <taxon>Spirochaetales</taxon>
        <taxon>Spirochaetaceae</taxon>
        <taxon>Candidatus Thalassospirochaeta</taxon>
    </lineage>
</organism>
<evidence type="ECO:0000256" key="1">
    <source>
        <dbReference type="ARBA" id="ARBA00010466"/>
    </source>
</evidence>
<proteinExistence type="inferred from homology"/>
<dbReference type="InterPro" id="IPR051054">
    <property type="entry name" value="SorC_transcr_regulators"/>
</dbReference>
<comment type="similarity">
    <text evidence="1">Belongs to the SorC transcriptional regulatory family.</text>
</comment>
<name>A0AAJ1ICJ3_9SPIO</name>